<evidence type="ECO:0000256" key="7">
    <source>
        <dbReference type="SAM" id="Phobius"/>
    </source>
</evidence>
<dbReference type="Pfam" id="PF01618">
    <property type="entry name" value="MotA_ExbB"/>
    <property type="match status" value="1"/>
</dbReference>
<feature type="transmembrane region" description="Helical" evidence="7">
    <location>
        <begin position="72"/>
        <end position="95"/>
    </location>
</feature>
<evidence type="ECO:0000256" key="3">
    <source>
        <dbReference type="ARBA" id="ARBA00022692"/>
    </source>
</evidence>
<keyword evidence="10" id="KW-1185">Reference proteome</keyword>
<keyword evidence="6" id="KW-0813">Transport</keyword>
<protein>
    <submittedName>
        <fullName evidence="9">MotA/TolQ/ExbB proton channel family protein</fullName>
    </submittedName>
</protein>
<keyword evidence="4 7" id="KW-1133">Transmembrane helix</keyword>
<dbReference type="RefSeq" id="WP_211634284.1">
    <property type="nucleotide sequence ID" value="NZ_CP073100.1"/>
</dbReference>
<keyword evidence="5 7" id="KW-0472">Membrane</keyword>
<evidence type="ECO:0000256" key="5">
    <source>
        <dbReference type="ARBA" id="ARBA00023136"/>
    </source>
</evidence>
<evidence type="ECO:0000313" key="9">
    <source>
        <dbReference type="EMBL" id="QUE52940.1"/>
    </source>
</evidence>
<dbReference type="EMBL" id="CP073100">
    <property type="protein sequence ID" value="QUE52940.1"/>
    <property type="molecule type" value="Genomic_DNA"/>
</dbReference>
<evidence type="ECO:0000259" key="8">
    <source>
        <dbReference type="Pfam" id="PF01618"/>
    </source>
</evidence>
<comment type="similarity">
    <text evidence="6">Belongs to the exbB/tolQ family.</text>
</comment>
<sequence length="113" mass="11681">MYEPPQAPALPLSPDPRKPGWAKAGVIVGAVFMLAPVLGAVGTANRMSEAFKVLGSSGIGDPHALGEKIGEVLIVAIVGFGLFPVGIIVLVVSLLKLRKYQRQAAALPGDARV</sequence>
<comment type="subcellular location">
    <subcellularLocation>
        <location evidence="1">Cell membrane</location>
        <topology evidence="1">Multi-pass membrane protein</topology>
    </subcellularLocation>
    <subcellularLocation>
        <location evidence="6">Membrane</location>
        <topology evidence="6">Multi-pass membrane protein</topology>
    </subcellularLocation>
</comment>
<evidence type="ECO:0000256" key="6">
    <source>
        <dbReference type="RuleBase" id="RU004057"/>
    </source>
</evidence>
<name>A0A975J2P6_9BACT</name>
<evidence type="ECO:0000256" key="4">
    <source>
        <dbReference type="ARBA" id="ARBA00022989"/>
    </source>
</evidence>
<organism evidence="9 10">
    <name type="scientific">Luteolibacter ambystomatis</name>
    <dbReference type="NCBI Taxonomy" id="2824561"/>
    <lineage>
        <taxon>Bacteria</taxon>
        <taxon>Pseudomonadati</taxon>
        <taxon>Verrucomicrobiota</taxon>
        <taxon>Verrucomicrobiia</taxon>
        <taxon>Verrucomicrobiales</taxon>
        <taxon>Verrucomicrobiaceae</taxon>
        <taxon>Luteolibacter</taxon>
    </lineage>
</organism>
<keyword evidence="3 7" id="KW-0812">Transmembrane</keyword>
<keyword evidence="2" id="KW-1003">Cell membrane</keyword>
<dbReference type="InterPro" id="IPR002898">
    <property type="entry name" value="MotA_ExbB_proton_chnl"/>
</dbReference>
<feature type="domain" description="MotA/TolQ/ExbB proton channel" evidence="8">
    <location>
        <begin position="27"/>
        <end position="103"/>
    </location>
</feature>
<evidence type="ECO:0000256" key="2">
    <source>
        <dbReference type="ARBA" id="ARBA00022475"/>
    </source>
</evidence>
<evidence type="ECO:0000256" key="1">
    <source>
        <dbReference type="ARBA" id="ARBA00004651"/>
    </source>
</evidence>
<feature type="transmembrane region" description="Helical" evidence="7">
    <location>
        <begin position="21"/>
        <end position="41"/>
    </location>
</feature>
<dbReference type="AlphaFoldDB" id="A0A975J2P6"/>
<gene>
    <name evidence="9" type="ORF">KBB96_08610</name>
</gene>
<keyword evidence="6" id="KW-0653">Protein transport</keyword>
<proteinExistence type="inferred from homology"/>
<dbReference type="GO" id="GO:0015031">
    <property type="term" value="P:protein transport"/>
    <property type="evidence" value="ECO:0007669"/>
    <property type="project" value="UniProtKB-KW"/>
</dbReference>
<dbReference type="GO" id="GO:0005886">
    <property type="term" value="C:plasma membrane"/>
    <property type="evidence" value="ECO:0007669"/>
    <property type="project" value="UniProtKB-SubCell"/>
</dbReference>
<evidence type="ECO:0000313" key="10">
    <source>
        <dbReference type="Proteomes" id="UP000676169"/>
    </source>
</evidence>
<reference evidence="9" key="1">
    <citation type="submission" date="2021-04" db="EMBL/GenBank/DDBJ databases">
        <title>Luteolibacter sp. 32A isolated from the skin of an Anderson's salamander (Ambystoma andersonii).</title>
        <authorList>
            <person name="Spergser J."/>
            <person name="Busse H.-J."/>
        </authorList>
    </citation>
    <scope>NUCLEOTIDE SEQUENCE</scope>
    <source>
        <strain evidence="9">32A</strain>
    </source>
</reference>
<dbReference type="KEGG" id="lamb:KBB96_08610"/>
<dbReference type="Proteomes" id="UP000676169">
    <property type="component" value="Chromosome"/>
</dbReference>
<accession>A0A975J2P6</accession>